<organism evidence="1 2">
    <name type="scientific">Escherichia albertii</name>
    <dbReference type="NCBI Taxonomy" id="208962"/>
    <lineage>
        <taxon>Bacteria</taxon>
        <taxon>Pseudomonadati</taxon>
        <taxon>Pseudomonadota</taxon>
        <taxon>Gammaproteobacteria</taxon>
        <taxon>Enterobacterales</taxon>
        <taxon>Enterobacteriaceae</taxon>
        <taxon>Escherichia</taxon>
    </lineage>
</organism>
<gene>
    <name evidence="1" type="ORF">C7B09_24530</name>
</gene>
<evidence type="ECO:0000313" key="1">
    <source>
        <dbReference type="EMBL" id="PSY36851.1"/>
    </source>
</evidence>
<accession>A0ABX5HBG8</accession>
<comment type="caution">
    <text evidence="1">The sequence shown here is derived from an EMBL/GenBank/DDBJ whole genome shotgun (WGS) entry which is preliminary data.</text>
</comment>
<protein>
    <submittedName>
        <fullName evidence="1">Uncharacterized protein</fullName>
    </submittedName>
</protein>
<sequence>MLGCLKVTNIGENGEKYNKQITCCNDRKSTVARKEKSPALQRGLMNLVPDSESKNASIMLILVYFVWFGERCTLFCTRSPF</sequence>
<evidence type="ECO:0000313" key="2">
    <source>
        <dbReference type="Proteomes" id="UP000240382"/>
    </source>
</evidence>
<keyword evidence="2" id="KW-1185">Reference proteome</keyword>
<dbReference type="Proteomes" id="UP000240382">
    <property type="component" value="Unassembled WGS sequence"/>
</dbReference>
<name>A0ABX5HBG8_ESCAL</name>
<proteinExistence type="predicted"/>
<reference evidence="1 2" key="1">
    <citation type="submission" date="2018-03" db="EMBL/GenBank/DDBJ databases">
        <title>Whole Genome Sequencing of Escherichia coli isolates from wildlife.</title>
        <authorList>
            <person name="Whitehouse C.A."/>
            <person name="Lacher D.W."/>
            <person name="Mammel M.K."/>
            <person name="Barnaba T."/>
            <person name="Lorch J.M."/>
        </authorList>
    </citation>
    <scope>NUCLEOTIDE SEQUENCE [LARGE SCALE GENOMIC DNA]</scope>
    <source>
        <strain evidence="1 2">20507-2</strain>
    </source>
</reference>
<dbReference type="EMBL" id="PYQT01000057">
    <property type="protein sequence ID" value="PSY36851.1"/>
    <property type="molecule type" value="Genomic_DNA"/>
</dbReference>